<protein>
    <submittedName>
        <fullName evidence="9">Carbohydrate ABC transporter permease</fullName>
    </submittedName>
</protein>
<feature type="transmembrane region" description="Helical" evidence="7">
    <location>
        <begin position="71"/>
        <end position="94"/>
    </location>
</feature>
<dbReference type="PANTHER" id="PTHR43744:SF9">
    <property type="entry name" value="POLYGALACTURONAN_RHAMNOGALACTURONAN TRANSPORT SYSTEM PERMEASE PROTEIN YTCP"/>
    <property type="match status" value="1"/>
</dbReference>
<feature type="transmembrane region" description="Helical" evidence="7">
    <location>
        <begin position="7"/>
        <end position="28"/>
    </location>
</feature>
<evidence type="ECO:0000313" key="10">
    <source>
        <dbReference type="Proteomes" id="UP000310636"/>
    </source>
</evidence>
<dbReference type="AlphaFoldDB" id="A0A4S4C5X4"/>
<evidence type="ECO:0000259" key="8">
    <source>
        <dbReference type="PROSITE" id="PS50928"/>
    </source>
</evidence>
<feature type="transmembrane region" description="Helical" evidence="7">
    <location>
        <begin position="257"/>
        <end position="276"/>
    </location>
</feature>
<keyword evidence="4 7" id="KW-0812">Transmembrane</keyword>
<evidence type="ECO:0000256" key="1">
    <source>
        <dbReference type="ARBA" id="ARBA00004651"/>
    </source>
</evidence>
<keyword evidence="3" id="KW-1003">Cell membrane</keyword>
<dbReference type="SUPFAM" id="SSF161098">
    <property type="entry name" value="MetI-like"/>
    <property type="match status" value="1"/>
</dbReference>
<organism evidence="9 10">
    <name type="scientific">Cohnella fermenti</name>
    <dbReference type="NCBI Taxonomy" id="2565925"/>
    <lineage>
        <taxon>Bacteria</taxon>
        <taxon>Bacillati</taxon>
        <taxon>Bacillota</taxon>
        <taxon>Bacilli</taxon>
        <taxon>Bacillales</taxon>
        <taxon>Paenibacillaceae</taxon>
        <taxon>Cohnella</taxon>
    </lineage>
</organism>
<keyword evidence="2" id="KW-0813">Transport</keyword>
<feature type="transmembrane region" description="Helical" evidence="7">
    <location>
        <begin position="179"/>
        <end position="201"/>
    </location>
</feature>
<dbReference type="RefSeq" id="WP_136368720.1">
    <property type="nucleotide sequence ID" value="NZ_SSOB01000005.1"/>
</dbReference>
<dbReference type="InterPro" id="IPR000515">
    <property type="entry name" value="MetI-like"/>
</dbReference>
<evidence type="ECO:0000256" key="3">
    <source>
        <dbReference type="ARBA" id="ARBA00022475"/>
    </source>
</evidence>
<evidence type="ECO:0000256" key="6">
    <source>
        <dbReference type="ARBA" id="ARBA00023136"/>
    </source>
</evidence>
<evidence type="ECO:0000256" key="7">
    <source>
        <dbReference type="SAM" id="Phobius"/>
    </source>
</evidence>
<evidence type="ECO:0000256" key="5">
    <source>
        <dbReference type="ARBA" id="ARBA00022989"/>
    </source>
</evidence>
<dbReference type="PANTHER" id="PTHR43744">
    <property type="entry name" value="ABC TRANSPORTER PERMEASE PROTEIN MG189-RELATED-RELATED"/>
    <property type="match status" value="1"/>
</dbReference>
<dbReference type="GO" id="GO:0005886">
    <property type="term" value="C:plasma membrane"/>
    <property type="evidence" value="ECO:0007669"/>
    <property type="project" value="UniProtKB-SubCell"/>
</dbReference>
<reference evidence="9 10" key="1">
    <citation type="submission" date="2019-04" db="EMBL/GenBank/DDBJ databases">
        <title>Cohnella sp. nov. isolated from preserved vegetables.</title>
        <authorList>
            <person name="Lin S.-Y."/>
            <person name="Hung M.-H."/>
            <person name="Young C.-C."/>
        </authorList>
    </citation>
    <scope>NUCLEOTIDE SEQUENCE [LARGE SCALE GENOMIC DNA]</scope>
    <source>
        <strain evidence="9 10">CC-MHH1044</strain>
    </source>
</reference>
<sequence>MRRGPNLANVFITILLALLSLVALFPFYQTLMMSFSTLNDVGANRIFLYPANFDLAAYKFLFAEGKVTRGLLVSGIVTVAGTAVSLMVTSAGAYALSKKSLPGRGLMFGGILFTLFFNGGLIPYFLTLQKLHLQNSLLVMILPLAVNTFYLILMKNFFQTISPALEESAKIDGANDITILARIVIPVSMPIMATMFLFYAVDRWNEWWLPTIFINDTKLYPLQLVLRNALTNLSASVGNASAEALVRGTQNAYEGSVRGALIMIAVAPILAVYPFVQKYFAQGIMIGSIKG</sequence>
<feature type="domain" description="ABC transmembrane type-1" evidence="8">
    <location>
        <begin position="71"/>
        <end position="274"/>
    </location>
</feature>
<dbReference type="PROSITE" id="PS50928">
    <property type="entry name" value="ABC_TM1"/>
    <property type="match status" value="1"/>
</dbReference>
<feature type="transmembrane region" description="Helical" evidence="7">
    <location>
        <begin position="106"/>
        <end position="126"/>
    </location>
</feature>
<comment type="caution">
    <text evidence="9">The sequence shown here is derived from an EMBL/GenBank/DDBJ whole genome shotgun (WGS) entry which is preliminary data.</text>
</comment>
<proteinExistence type="predicted"/>
<keyword evidence="10" id="KW-1185">Reference proteome</keyword>
<feature type="transmembrane region" description="Helical" evidence="7">
    <location>
        <begin position="138"/>
        <end position="158"/>
    </location>
</feature>
<evidence type="ECO:0000313" key="9">
    <source>
        <dbReference type="EMBL" id="THF83240.1"/>
    </source>
</evidence>
<evidence type="ECO:0000256" key="2">
    <source>
        <dbReference type="ARBA" id="ARBA00022448"/>
    </source>
</evidence>
<keyword evidence="5 7" id="KW-1133">Transmembrane helix</keyword>
<dbReference type="Gene3D" id="1.10.3720.10">
    <property type="entry name" value="MetI-like"/>
    <property type="match status" value="1"/>
</dbReference>
<comment type="subcellular location">
    <subcellularLocation>
        <location evidence="1">Cell membrane</location>
        <topology evidence="1">Multi-pass membrane protein</topology>
    </subcellularLocation>
</comment>
<accession>A0A4S4C5X4</accession>
<dbReference type="InterPro" id="IPR035906">
    <property type="entry name" value="MetI-like_sf"/>
</dbReference>
<name>A0A4S4C5X4_9BACL</name>
<evidence type="ECO:0000256" key="4">
    <source>
        <dbReference type="ARBA" id="ARBA00022692"/>
    </source>
</evidence>
<dbReference type="GO" id="GO:0055085">
    <property type="term" value="P:transmembrane transport"/>
    <property type="evidence" value="ECO:0007669"/>
    <property type="project" value="InterPro"/>
</dbReference>
<dbReference type="EMBL" id="SSOB01000005">
    <property type="protein sequence ID" value="THF83240.1"/>
    <property type="molecule type" value="Genomic_DNA"/>
</dbReference>
<keyword evidence="6 7" id="KW-0472">Membrane</keyword>
<gene>
    <name evidence="9" type="ORF">E6C55_05130</name>
</gene>
<dbReference type="Proteomes" id="UP000310636">
    <property type="component" value="Unassembled WGS sequence"/>
</dbReference>
<dbReference type="OrthoDB" id="157184at2"/>
<dbReference type="CDD" id="cd06261">
    <property type="entry name" value="TM_PBP2"/>
    <property type="match status" value="1"/>
</dbReference>